<evidence type="ECO:0000256" key="6">
    <source>
        <dbReference type="PIRNR" id="PIRNR011282"/>
    </source>
</evidence>
<evidence type="ECO:0000256" key="3">
    <source>
        <dbReference type="ARBA" id="ARBA00022692"/>
    </source>
</evidence>
<evidence type="ECO:0000256" key="4">
    <source>
        <dbReference type="ARBA" id="ARBA00022989"/>
    </source>
</evidence>
<feature type="transmembrane region" description="Helical" evidence="6">
    <location>
        <begin position="143"/>
        <end position="165"/>
    </location>
</feature>
<sequence length="222" mass="24894">MESGAYGAAKAGGSFELGRFLKQPQTILRLVDAVFALIVFSCIIEEGYLNSVKESEVKCIFNQNEDACRYGIGIGVLALLGCVFFFVLDIYFPQISNVIDRKYIVLADLGFSALWSFLWFVGFCFLTNQWLSSTDVIIGASSARAAIAFSFFSIFTWAMQACLAFKRYRMGVEDFSQSYVDPTHDATTPYSSYPNLSSDNYHQQPPFTNNQENTDSYQPPAY</sequence>
<dbReference type="PIRSF" id="PIRSF011282">
    <property type="entry name" value="Synaptogyrin"/>
    <property type="match status" value="1"/>
</dbReference>
<organism evidence="9 10">
    <name type="scientific">Geotrypetes seraphini</name>
    <name type="common">Gaboon caecilian</name>
    <name type="synonym">Caecilia seraphini</name>
    <dbReference type="NCBI Taxonomy" id="260995"/>
    <lineage>
        <taxon>Eukaryota</taxon>
        <taxon>Metazoa</taxon>
        <taxon>Chordata</taxon>
        <taxon>Craniata</taxon>
        <taxon>Vertebrata</taxon>
        <taxon>Euteleostomi</taxon>
        <taxon>Amphibia</taxon>
        <taxon>Gymnophiona</taxon>
        <taxon>Geotrypetes</taxon>
    </lineage>
</organism>
<dbReference type="FunCoup" id="A0A6P8SIZ5">
    <property type="interactions" value="803"/>
</dbReference>
<keyword evidence="4 6" id="KW-1133">Transmembrane helix</keyword>
<evidence type="ECO:0000259" key="8">
    <source>
        <dbReference type="PROSITE" id="PS51225"/>
    </source>
</evidence>
<dbReference type="OrthoDB" id="10041611at2759"/>
<dbReference type="PROSITE" id="PS51225">
    <property type="entry name" value="MARVEL"/>
    <property type="match status" value="1"/>
</dbReference>
<reference evidence="10" key="1">
    <citation type="submission" date="2025-08" db="UniProtKB">
        <authorList>
            <consortium name="RefSeq"/>
        </authorList>
    </citation>
    <scope>IDENTIFICATION</scope>
</reference>
<protein>
    <recommendedName>
        <fullName evidence="6">Synaptogyrin</fullName>
    </recommendedName>
</protein>
<dbReference type="PANTHER" id="PTHR10838:SF19">
    <property type="entry name" value="SYNAPTOGYRIN-2 LIKE PROTEIN-RELATED"/>
    <property type="match status" value="1"/>
</dbReference>
<feature type="transmembrane region" description="Helical" evidence="6">
    <location>
        <begin position="104"/>
        <end position="131"/>
    </location>
</feature>
<keyword evidence="9" id="KW-1185">Reference proteome</keyword>
<dbReference type="KEGG" id="gsh:117367695"/>
<keyword evidence="3 6" id="KW-0812">Transmembrane</keyword>
<evidence type="ECO:0000313" key="9">
    <source>
        <dbReference type="Proteomes" id="UP000515159"/>
    </source>
</evidence>
<feature type="transmembrane region" description="Helical" evidence="6">
    <location>
        <begin position="69"/>
        <end position="92"/>
    </location>
</feature>
<dbReference type="GO" id="GO:0030672">
    <property type="term" value="C:synaptic vesicle membrane"/>
    <property type="evidence" value="ECO:0007669"/>
    <property type="project" value="TreeGrafter"/>
</dbReference>
<keyword evidence="5 6" id="KW-0472">Membrane</keyword>
<dbReference type="InterPro" id="IPR008253">
    <property type="entry name" value="Marvel"/>
</dbReference>
<comment type="subcellular location">
    <subcellularLocation>
        <location evidence="1 6">Membrane</location>
        <topology evidence="1 6">Multi-pass membrane protein</topology>
    </subcellularLocation>
</comment>
<evidence type="ECO:0000256" key="5">
    <source>
        <dbReference type="ARBA" id="ARBA00023136"/>
    </source>
</evidence>
<dbReference type="Proteomes" id="UP000515159">
    <property type="component" value="Chromosome 10"/>
</dbReference>
<dbReference type="GO" id="GO:0031594">
    <property type="term" value="C:neuromuscular junction"/>
    <property type="evidence" value="ECO:0007669"/>
    <property type="project" value="TreeGrafter"/>
</dbReference>
<dbReference type="CTD" id="9144"/>
<name>A0A6P8SIZ5_GEOSA</name>
<feature type="transmembrane region" description="Helical" evidence="6">
    <location>
        <begin position="27"/>
        <end position="49"/>
    </location>
</feature>
<dbReference type="InterPro" id="IPR016579">
    <property type="entry name" value="Synaptogyrin"/>
</dbReference>
<accession>A0A6P8SIZ5</accession>
<dbReference type="Pfam" id="PF01284">
    <property type="entry name" value="MARVEL"/>
    <property type="match status" value="1"/>
</dbReference>
<dbReference type="RefSeq" id="XP_033816398.1">
    <property type="nucleotide sequence ID" value="XM_033960507.1"/>
</dbReference>
<evidence type="ECO:0000256" key="2">
    <source>
        <dbReference type="ARBA" id="ARBA00010252"/>
    </source>
</evidence>
<feature type="domain" description="MARVEL" evidence="8">
    <location>
        <begin position="20"/>
        <end position="169"/>
    </location>
</feature>
<dbReference type="PANTHER" id="PTHR10838">
    <property type="entry name" value="SYNAPTOGYRIN"/>
    <property type="match status" value="1"/>
</dbReference>
<evidence type="ECO:0000256" key="1">
    <source>
        <dbReference type="ARBA" id="ARBA00004141"/>
    </source>
</evidence>
<proteinExistence type="inferred from homology"/>
<comment type="similarity">
    <text evidence="2 6">Belongs to the synaptogyrin family.</text>
</comment>
<dbReference type="InParanoid" id="A0A6P8SIZ5"/>
<evidence type="ECO:0000256" key="7">
    <source>
        <dbReference type="SAM" id="MobiDB-lite"/>
    </source>
</evidence>
<feature type="region of interest" description="Disordered" evidence="7">
    <location>
        <begin position="197"/>
        <end position="222"/>
    </location>
</feature>
<dbReference type="AlphaFoldDB" id="A0A6P8SIZ5"/>
<gene>
    <name evidence="10" type="primary">SYNGR2</name>
</gene>
<evidence type="ECO:0000313" key="10">
    <source>
        <dbReference type="RefSeq" id="XP_033816398.1"/>
    </source>
</evidence>
<dbReference type="GeneID" id="117367695"/>